<name>A0A367IJU2_RHIST</name>
<accession>A0A367IJU2</accession>
<evidence type="ECO:0000256" key="3">
    <source>
        <dbReference type="ARBA" id="ARBA00023295"/>
    </source>
</evidence>
<dbReference type="SUPFAM" id="SSF49899">
    <property type="entry name" value="Concanavalin A-like lectins/glucanases"/>
    <property type="match status" value="1"/>
</dbReference>
<evidence type="ECO:0000256" key="2">
    <source>
        <dbReference type="ARBA" id="ARBA00022801"/>
    </source>
</evidence>
<keyword evidence="7" id="KW-1185">Reference proteome</keyword>
<protein>
    <recommendedName>
        <fullName evidence="5">GH16 domain-containing protein</fullName>
    </recommendedName>
</protein>
<dbReference type="GO" id="GO:0004553">
    <property type="term" value="F:hydrolase activity, hydrolyzing O-glycosyl compounds"/>
    <property type="evidence" value="ECO:0007669"/>
    <property type="project" value="InterPro"/>
</dbReference>
<keyword evidence="1 4" id="KW-0732">Signal</keyword>
<organism evidence="6 7">
    <name type="scientific">Rhizopus stolonifer</name>
    <name type="common">Rhizopus nigricans</name>
    <dbReference type="NCBI Taxonomy" id="4846"/>
    <lineage>
        <taxon>Eukaryota</taxon>
        <taxon>Fungi</taxon>
        <taxon>Fungi incertae sedis</taxon>
        <taxon>Mucoromycota</taxon>
        <taxon>Mucoromycotina</taxon>
        <taxon>Mucoromycetes</taxon>
        <taxon>Mucorales</taxon>
        <taxon>Mucorineae</taxon>
        <taxon>Rhizopodaceae</taxon>
        <taxon>Rhizopus</taxon>
    </lineage>
</organism>
<dbReference type="GO" id="GO:0005975">
    <property type="term" value="P:carbohydrate metabolic process"/>
    <property type="evidence" value="ECO:0007669"/>
    <property type="project" value="InterPro"/>
</dbReference>
<dbReference type="GO" id="GO:0016757">
    <property type="term" value="F:glycosyltransferase activity"/>
    <property type="evidence" value="ECO:0007669"/>
    <property type="project" value="TreeGrafter"/>
</dbReference>
<dbReference type="PANTHER" id="PTHR10963:SF22">
    <property type="entry name" value="GLYCOSIDASE CRH2-RELATED"/>
    <property type="match status" value="1"/>
</dbReference>
<proteinExistence type="predicted"/>
<dbReference type="PROSITE" id="PS51762">
    <property type="entry name" value="GH16_2"/>
    <property type="match status" value="1"/>
</dbReference>
<dbReference type="Proteomes" id="UP000253551">
    <property type="component" value="Unassembled WGS sequence"/>
</dbReference>
<evidence type="ECO:0000313" key="6">
    <source>
        <dbReference type="EMBL" id="RCH77791.1"/>
    </source>
</evidence>
<evidence type="ECO:0000256" key="1">
    <source>
        <dbReference type="ARBA" id="ARBA00022729"/>
    </source>
</evidence>
<dbReference type="GO" id="GO:0009277">
    <property type="term" value="C:fungal-type cell wall"/>
    <property type="evidence" value="ECO:0007669"/>
    <property type="project" value="TreeGrafter"/>
</dbReference>
<dbReference type="STRING" id="4846.A0A367IJU2"/>
<evidence type="ECO:0000259" key="5">
    <source>
        <dbReference type="PROSITE" id="PS51762"/>
    </source>
</evidence>
<dbReference type="InterPro" id="IPR013320">
    <property type="entry name" value="ConA-like_dom_sf"/>
</dbReference>
<feature type="domain" description="GH16" evidence="5">
    <location>
        <begin position="63"/>
        <end position="264"/>
    </location>
</feature>
<dbReference type="InterPro" id="IPR000757">
    <property type="entry name" value="Beta-glucanase-like"/>
</dbReference>
<feature type="chain" id="PRO_5016712790" description="GH16 domain-containing protein" evidence="4">
    <location>
        <begin position="23"/>
        <end position="281"/>
    </location>
</feature>
<comment type="caution">
    <text evidence="6">The sequence shown here is derived from an EMBL/GenBank/DDBJ whole genome shotgun (WGS) entry which is preliminary data.</text>
</comment>
<dbReference type="GO" id="GO:0031505">
    <property type="term" value="P:fungal-type cell wall organization"/>
    <property type="evidence" value="ECO:0007669"/>
    <property type="project" value="TreeGrafter"/>
</dbReference>
<sequence length="281" mass="31796">MLIFKQYGLLPLLLIMTKASYAADEITSSVLYAPVKRMTENQATVCHNYRTNFSSNLRGWLVENSMQDTYEILDDSLQFNLLPPHKYIRLHTEDHLPYNEIGGRGPTLNSTVYMKYGKMSATIKASGTGGSVTAFILMGDGGDEIDFEFIGGDFNHVQTNYFWGESKEYSINGASHLVKGANVNEGFHKYSIDWQPDRIDWFVDDEKIRTKTKQETCDTAGNCKFPSQPARIQFGLWDGSIEAGTAEWSHGPIDWTLPQKINAEIRDITVECHPDYNQIVN</sequence>
<dbReference type="AlphaFoldDB" id="A0A367IJU2"/>
<dbReference type="Pfam" id="PF00722">
    <property type="entry name" value="Glyco_hydro_16"/>
    <property type="match status" value="1"/>
</dbReference>
<dbReference type="EMBL" id="PJQM01007733">
    <property type="protein sequence ID" value="RCH77791.1"/>
    <property type="molecule type" value="Genomic_DNA"/>
</dbReference>
<keyword evidence="2" id="KW-0378">Hydrolase</keyword>
<gene>
    <name evidence="6" type="ORF">CU098_002488</name>
</gene>
<evidence type="ECO:0000313" key="7">
    <source>
        <dbReference type="Proteomes" id="UP000253551"/>
    </source>
</evidence>
<feature type="signal peptide" evidence="4">
    <location>
        <begin position="1"/>
        <end position="22"/>
    </location>
</feature>
<evidence type="ECO:0000256" key="4">
    <source>
        <dbReference type="SAM" id="SignalP"/>
    </source>
</evidence>
<keyword evidence="3" id="KW-0326">Glycosidase</keyword>
<dbReference type="PANTHER" id="PTHR10963">
    <property type="entry name" value="GLYCOSYL HYDROLASE-RELATED"/>
    <property type="match status" value="1"/>
</dbReference>
<reference evidence="6 7" key="1">
    <citation type="journal article" date="2018" name="G3 (Bethesda)">
        <title>Phylogenetic and Phylogenomic Definition of Rhizopus Species.</title>
        <authorList>
            <person name="Gryganskyi A.P."/>
            <person name="Golan J."/>
            <person name="Dolatabadi S."/>
            <person name="Mondo S."/>
            <person name="Robb S."/>
            <person name="Idnurm A."/>
            <person name="Muszewska A."/>
            <person name="Steczkiewicz K."/>
            <person name="Masonjones S."/>
            <person name="Liao H.L."/>
            <person name="Gajdeczka M.T."/>
            <person name="Anike F."/>
            <person name="Vuek A."/>
            <person name="Anishchenko I.M."/>
            <person name="Voigt K."/>
            <person name="de Hoog G.S."/>
            <person name="Smith M.E."/>
            <person name="Heitman J."/>
            <person name="Vilgalys R."/>
            <person name="Stajich J.E."/>
        </authorList>
    </citation>
    <scope>NUCLEOTIDE SEQUENCE [LARGE SCALE GENOMIC DNA]</scope>
    <source>
        <strain evidence="6 7">LSU 92-RS-03</strain>
    </source>
</reference>
<dbReference type="Gene3D" id="2.60.120.200">
    <property type="match status" value="1"/>
</dbReference>
<dbReference type="InterPro" id="IPR050546">
    <property type="entry name" value="Glycosyl_Hydrlase_16"/>
</dbReference>
<dbReference type="OrthoDB" id="4781at2759"/>